<keyword evidence="2" id="KW-1185">Reference proteome</keyword>
<evidence type="ECO:0000313" key="1">
    <source>
        <dbReference type="EMBL" id="KAD2393011.1"/>
    </source>
</evidence>
<dbReference type="Proteomes" id="UP000326396">
    <property type="component" value="Linkage Group LG9"/>
</dbReference>
<name>A0A5N6LM75_9ASTR</name>
<sequence length="139" mass="15910">MSDSIVQPHGFNKDSADFAFTWDFQVRPCNNWGSAPMAVHGFVAQSRCRVRSLLFYRRFDAHACRRFVDVWGSARTLTDRGGFAVALRVRWLKKSSAEDNRFVGDSVLRLHAWVRETLKGSATVQGFIEHAGHRRDVLR</sequence>
<evidence type="ECO:0000313" key="2">
    <source>
        <dbReference type="Proteomes" id="UP000326396"/>
    </source>
</evidence>
<dbReference type="EMBL" id="SZYD01000019">
    <property type="protein sequence ID" value="KAD2393011.1"/>
    <property type="molecule type" value="Genomic_DNA"/>
</dbReference>
<gene>
    <name evidence="1" type="ORF">E3N88_39988</name>
</gene>
<protein>
    <submittedName>
        <fullName evidence="1">Uncharacterized protein</fullName>
    </submittedName>
</protein>
<organism evidence="1 2">
    <name type="scientific">Mikania micrantha</name>
    <name type="common">bitter vine</name>
    <dbReference type="NCBI Taxonomy" id="192012"/>
    <lineage>
        <taxon>Eukaryota</taxon>
        <taxon>Viridiplantae</taxon>
        <taxon>Streptophyta</taxon>
        <taxon>Embryophyta</taxon>
        <taxon>Tracheophyta</taxon>
        <taxon>Spermatophyta</taxon>
        <taxon>Magnoliopsida</taxon>
        <taxon>eudicotyledons</taxon>
        <taxon>Gunneridae</taxon>
        <taxon>Pentapetalae</taxon>
        <taxon>asterids</taxon>
        <taxon>campanulids</taxon>
        <taxon>Asterales</taxon>
        <taxon>Asteraceae</taxon>
        <taxon>Asteroideae</taxon>
        <taxon>Heliantheae alliance</taxon>
        <taxon>Eupatorieae</taxon>
        <taxon>Mikania</taxon>
    </lineage>
</organism>
<comment type="caution">
    <text evidence="1">The sequence shown here is derived from an EMBL/GenBank/DDBJ whole genome shotgun (WGS) entry which is preliminary data.</text>
</comment>
<dbReference type="AlphaFoldDB" id="A0A5N6LM75"/>
<accession>A0A5N6LM75</accession>
<proteinExistence type="predicted"/>
<reference evidence="1 2" key="1">
    <citation type="submission" date="2019-05" db="EMBL/GenBank/DDBJ databases">
        <title>Mikania micrantha, genome provides insights into the molecular mechanism of rapid growth.</title>
        <authorList>
            <person name="Liu B."/>
        </authorList>
    </citation>
    <scope>NUCLEOTIDE SEQUENCE [LARGE SCALE GENOMIC DNA]</scope>
    <source>
        <strain evidence="1">NLD-2019</strain>
        <tissue evidence="1">Leaf</tissue>
    </source>
</reference>